<gene>
    <name evidence="4" type="ORF">ET996_06570</name>
</gene>
<dbReference type="InterPro" id="IPR000914">
    <property type="entry name" value="SBP_5_dom"/>
</dbReference>
<dbReference type="PIRSF" id="PIRSF002741">
    <property type="entry name" value="MppA"/>
    <property type="match status" value="1"/>
</dbReference>
<dbReference type="Pfam" id="PF00496">
    <property type="entry name" value="SBP_bac_5"/>
    <property type="match status" value="1"/>
</dbReference>
<dbReference type="InterPro" id="IPR030678">
    <property type="entry name" value="Peptide/Ni-bd"/>
</dbReference>
<dbReference type="EMBL" id="SDMR01000006">
    <property type="protein sequence ID" value="TBT95179.1"/>
    <property type="molecule type" value="Genomic_DNA"/>
</dbReference>
<dbReference type="OrthoDB" id="9796817at2"/>
<feature type="chain" id="PRO_5039279551" evidence="2">
    <location>
        <begin position="34"/>
        <end position="519"/>
    </location>
</feature>
<feature type="signal peptide" evidence="2">
    <location>
        <begin position="1"/>
        <end position="33"/>
    </location>
</feature>
<reference evidence="4 5" key="1">
    <citation type="submission" date="2019-01" db="EMBL/GenBank/DDBJ databases">
        <title>Lactibacter flavus gen. nov., sp. nov., a novel bacterium of the family Propionibacteriaceae isolated from raw milk and dairy products.</title>
        <authorList>
            <person name="Huptas C."/>
            <person name="Wenning M."/>
            <person name="Breitenwieser F."/>
            <person name="Doll E."/>
            <person name="Von Neubeck M."/>
            <person name="Busse H.-J."/>
            <person name="Scherer S."/>
        </authorList>
    </citation>
    <scope>NUCLEOTIDE SEQUENCE [LARGE SCALE GENOMIC DNA]</scope>
    <source>
        <strain evidence="4 5">DSM 22130</strain>
    </source>
</reference>
<dbReference type="GO" id="GO:0015833">
    <property type="term" value="P:peptide transport"/>
    <property type="evidence" value="ECO:0007669"/>
    <property type="project" value="TreeGrafter"/>
</dbReference>
<dbReference type="AlphaFoldDB" id="A0A4Q9KN30"/>
<protein>
    <submittedName>
        <fullName evidence="4">ABC transporter substrate-binding protein</fullName>
    </submittedName>
</protein>
<evidence type="ECO:0000313" key="4">
    <source>
        <dbReference type="EMBL" id="TBT95179.1"/>
    </source>
</evidence>
<keyword evidence="5" id="KW-1185">Reference proteome</keyword>
<comment type="caution">
    <text evidence="4">The sequence shown here is derived from an EMBL/GenBank/DDBJ whole genome shotgun (WGS) entry which is preliminary data.</text>
</comment>
<dbReference type="GO" id="GO:0043190">
    <property type="term" value="C:ATP-binding cassette (ABC) transporter complex"/>
    <property type="evidence" value="ECO:0007669"/>
    <property type="project" value="InterPro"/>
</dbReference>
<dbReference type="PANTHER" id="PTHR30290">
    <property type="entry name" value="PERIPLASMIC BINDING COMPONENT OF ABC TRANSPORTER"/>
    <property type="match status" value="1"/>
</dbReference>
<proteinExistence type="predicted"/>
<sequence length="519" mass="55252">MVTRTPHARFFPRRLAVALTALTLAAISACSPASSSSTGSSAGTPTVHAPAAKTLTVAATAEPSTLDMTAGPAVAPAQVQLYNVYETLVKIDGDGALQPLLAQRWSVSTDRTVYTFYLNPASKFASGEPVTADAVAKNIERIRTSKTVGAKYSAAMAVVTGEKAVDSSTLEVTLSRPSNTWLYSMADTAGMIADPASFDKLGTESAGSGPYMLDKWTRGDSIALKRNPNYWANPGRFDSVVFKYFPDPNAMNAAMMAGTIDIISNEQAPDALSQFADTAKYTLLEGATNMEVTLGLNNSSPALKDLKVRQAIAMAIDKKKLITNTEAGHGTVIGSMVVPTDPYYEDLSGINAYDPAKAKQLLTEAGATNLTLRFKPAALPYATAAAQQVAADLKAVGINTTIQEQQFPAAWVDAVYIKADYDLTIVGHAEARDLVTYTNPEYYWRYNNPAFTAQYQAADSAAADAYAPEMKKAAKILADDAASVWLYMMPNLVVTKATVTGLSKNATTDSFDVTTIATR</sequence>
<accession>A0A4Q9KN30</accession>
<dbReference type="GO" id="GO:1904680">
    <property type="term" value="F:peptide transmembrane transporter activity"/>
    <property type="evidence" value="ECO:0007669"/>
    <property type="project" value="TreeGrafter"/>
</dbReference>
<dbReference type="PROSITE" id="PS51257">
    <property type="entry name" value="PROKAR_LIPOPROTEIN"/>
    <property type="match status" value="1"/>
</dbReference>
<dbReference type="RefSeq" id="WP_131171766.1">
    <property type="nucleotide sequence ID" value="NZ_FXTL01000005.1"/>
</dbReference>
<dbReference type="InterPro" id="IPR039424">
    <property type="entry name" value="SBP_5"/>
</dbReference>
<keyword evidence="1 2" id="KW-0732">Signal</keyword>
<dbReference type="Gene3D" id="3.40.190.10">
    <property type="entry name" value="Periplasmic binding protein-like II"/>
    <property type="match status" value="1"/>
</dbReference>
<evidence type="ECO:0000259" key="3">
    <source>
        <dbReference type="Pfam" id="PF00496"/>
    </source>
</evidence>
<name>A0A4Q9KN30_PROTD</name>
<dbReference type="GO" id="GO:0042597">
    <property type="term" value="C:periplasmic space"/>
    <property type="evidence" value="ECO:0007669"/>
    <property type="project" value="UniProtKB-ARBA"/>
</dbReference>
<feature type="domain" description="Solute-binding protein family 5" evidence="3">
    <location>
        <begin position="97"/>
        <end position="429"/>
    </location>
</feature>
<evidence type="ECO:0000256" key="1">
    <source>
        <dbReference type="ARBA" id="ARBA00022729"/>
    </source>
</evidence>
<dbReference type="Proteomes" id="UP000291933">
    <property type="component" value="Unassembled WGS sequence"/>
</dbReference>
<evidence type="ECO:0000313" key="5">
    <source>
        <dbReference type="Proteomes" id="UP000291933"/>
    </source>
</evidence>
<dbReference type="Gene3D" id="3.10.105.10">
    <property type="entry name" value="Dipeptide-binding Protein, Domain 3"/>
    <property type="match status" value="1"/>
</dbReference>
<evidence type="ECO:0000256" key="2">
    <source>
        <dbReference type="SAM" id="SignalP"/>
    </source>
</evidence>
<organism evidence="4 5">
    <name type="scientific">Propioniciclava tarda</name>
    <dbReference type="NCBI Taxonomy" id="433330"/>
    <lineage>
        <taxon>Bacteria</taxon>
        <taxon>Bacillati</taxon>
        <taxon>Actinomycetota</taxon>
        <taxon>Actinomycetes</taxon>
        <taxon>Propionibacteriales</taxon>
        <taxon>Propionibacteriaceae</taxon>
        <taxon>Propioniciclava</taxon>
    </lineage>
</organism>
<dbReference type="PANTHER" id="PTHR30290:SF38">
    <property type="entry name" value="D,D-DIPEPTIDE-BINDING PERIPLASMIC PROTEIN DDPA-RELATED"/>
    <property type="match status" value="1"/>
</dbReference>
<dbReference type="SUPFAM" id="SSF53850">
    <property type="entry name" value="Periplasmic binding protein-like II"/>
    <property type="match status" value="1"/>
</dbReference>